<proteinExistence type="predicted"/>
<protein>
    <submittedName>
        <fullName evidence="1">Unannotated protein</fullName>
    </submittedName>
</protein>
<dbReference type="AlphaFoldDB" id="A0A6J6NAH6"/>
<dbReference type="Gene3D" id="3.40.50.2300">
    <property type="match status" value="2"/>
</dbReference>
<name>A0A6J6NAH6_9ZZZZ</name>
<organism evidence="1">
    <name type="scientific">freshwater metagenome</name>
    <dbReference type="NCBI Taxonomy" id="449393"/>
    <lineage>
        <taxon>unclassified sequences</taxon>
        <taxon>metagenomes</taxon>
        <taxon>ecological metagenomes</taxon>
    </lineage>
</organism>
<dbReference type="EMBL" id="CAEZXL010000045">
    <property type="protein sequence ID" value="CAB4683149.1"/>
    <property type="molecule type" value="Genomic_DNA"/>
</dbReference>
<dbReference type="PROSITE" id="PS51257">
    <property type="entry name" value="PROKAR_LIPOPROTEIN"/>
    <property type="match status" value="1"/>
</dbReference>
<sequence length="334" mass="36019">MSVKRLLAAVAFSTLLISLTSCVSSKPETPDHKAKTTACLIRSANQVPGTPEKQLAADLVQAQIVYGLAVREVEIPAGVTSISTRLLTALQSGCVLMVSADTDYINDLASFARLHSKMMVLFVGGSIATVDQPANFRWVADDAFSGAKLAGFAAAGKSTDEKVRLFIQPSYFQANEIETAFREGVAYFNRVANARVSLVVFKTATAKELKNVLVKIDAESVIAIFAGKSVWQGLTSFESTGPIVFASDIQFGDTQTARDSRVIASVERDTALPVLRAVSSLLDRKVSSEPKYRVSQTLKLNLIVLRTLDAGVFDGTLTERLNSYRQTLISAKSN</sequence>
<reference evidence="1" key="1">
    <citation type="submission" date="2020-05" db="EMBL/GenBank/DDBJ databases">
        <authorList>
            <person name="Chiriac C."/>
            <person name="Salcher M."/>
            <person name="Ghai R."/>
            <person name="Kavagutti S V."/>
        </authorList>
    </citation>
    <scope>NUCLEOTIDE SEQUENCE</scope>
</reference>
<gene>
    <name evidence="1" type="ORF">UFOPK2373_00382</name>
</gene>
<accession>A0A6J6NAH6</accession>
<evidence type="ECO:0000313" key="1">
    <source>
        <dbReference type="EMBL" id="CAB4683149.1"/>
    </source>
</evidence>